<proteinExistence type="predicted"/>
<dbReference type="EMBL" id="JAINDJ010000007">
    <property type="protein sequence ID" value="KAG9442885.1"/>
    <property type="molecule type" value="Genomic_DNA"/>
</dbReference>
<name>A0AAV7E437_ARIFI</name>
<accession>A0AAV7E437</accession>
<dbReference type="AlphaFoldDB" id="A0AAV7E437"/>
<feature type="transmembrane region" description="Helical" evidence="1">
    <location>
        <begin position="47"/>
        <end position="69"/>
    </location>
</feature>
<evidence type="ECO:0000256" key="1">
    <source>
        <dbReference type="SAM" id="Phobius"/>
    </source>
</evidence>
<keyword evidence="1" id="KW-0472">Membrane</keyword>
<comment type="caution">
    <text evidence="2">The sequence shown here is derived from an EMBL/GenBank/DDBJ whole genome shotgun (WGS) entry which is preliminary data.</text>
</comment>
<sequence>MEQHSATSWGFSFNQGDIVLQYCKCHSSVELQDAGVKAADGIRNEQLCFVLSPFVVLALLPTTGVYPLLES</sequence>
<organism evidence="2 3">
    <name type="scientific">Aristolochia fimbriata</name>
    <name type="common">White veined hardy Dutchman's pipe vine</name>
    <dbReference type="NCBI Taxonomy" id="158543"/>
    <lineage>
        <taxon>Eukaryota</taxon>
        <taxon>Viridiplantae</taxon>
        <taxon>Streptophyta</taxon>
        <taxon>Embryophyta</taxon>
        <taxon>Tracheophyta</taxon>
        <taxon>Spermatophyta</taxon>
        <taxon>Magnoliopsida</taxon>
        <taxon>Magnoliidae</taxon>
        <taxon>Piperales</taxon>
        <taxon>Aristolochiaceae</taxon>
        <taxon>Aristolochia</taxon>
    </lineage>
</organism>
<evidence type="ECO:0000313" key="3">
    <source>
        <dbReference type="Proteomes" id="UP000825729"/>
    </source>
</evidence>
<gene>
    <name evidence="2" type="ORF">H6P81_018739</name>
</gene>
<keyword evidence="3" id="KW-1185">Reference proteome</keyword>
<keyword evidence="1" id="KW-0812">Transmembrane</keyword>
<keyword evidence="1" id="KW-1133">Transmembrane helix</keyword>
<dbReference type="Proteomes" id="UP000825729">
    <property type="component" value="Unassembled WGS sequence"/>
</dbReference>
<reference evidence="2 3" key="1">
    <citation type="submission" date="2021-07" db="EMBL/GenBank/DDBJ databases">
        <title>The Aristolochia fimbriata genome: insights into angiosperm evolution, floral development and chemical biosynthesis.</title>
        <authorList>
            <person name="Jiao Y."/>
        </authorList>
    </citation>
    <scope>NUCLEOTIDE SEQUENCE [LARGE SCALE GENOMIC DNA]</scope>
    <source>
        <strain evidence="2">IBCAS-2021</strain>
        <tissue evidence="2">Leaf</tissue>
    </source>
</reference>
<protein>
    <submittedName>
        <fullName evidence="2">Uncharacterized protein</fullName>
    </submittedName>
</protein>
<evidence type="ECO:0000313" key="2">
    <source>
        <dbReference type="EMBL" id="KAG9442885.1"/>
    </source>
</evidence>